<evidence type="ECO:0000256" key="4">
    <source>
        <dbReference type="ARBA" id="ARBA00023136"/>
    </source>
</evidence>
<protein>
    <submittedName>
        <fullName evidence="8">Phage infection protein</fullName>
    </submittedName>
</protein>
<keyword evidence="3 7" id="KW-1133">Transmembrane helix</keyword>
<dbReference type="RefSeq" id="WP_095614948.1">
    <property type="nucleotide sequence ID" value="NZ_MVOH01000008.1"/>
</dbReference>
<evidence type="ECO:0000256" key="3">
    <source>
        <dbReference type="ARBA" id="ARBA00022989"/>
    </source>
</evidence>
<gene>
    <name evidence="8" type="ORF">B1526_0931</name>
</gene>
<feature type="region of interest" description="Disordered" evidence="6">
    <location>
        <begin position="859"/>
        <end position="927"/>
    </location>
</feature>
<dbReference type="Gene3D" id="3.40.1710.10">
    <property type="entry name" value="abc type-2 transporter like domain"/>
    <property type="match status" value="1"/>
</dbReference>
<feature type="compositionally biased region" description="Acidic residues" evidence="6">
    <location>
        <begin position="867"/>
        <end position="883"/>
    </location>
</feature>
<dbReference type="NCBIfam" id="TIGR03061">
    <property type="entry name" value="pip_yhgE_Nterm"/>
    <property type="match status" value="1"/>
</dbReference>
<feature type="transmembrane region" description="Helical" evidence="7">
    <location>
        <begin position="21"/>
        <end position="38"/>
    </location>
</feature>
<evidence type="ECO:0000256" key="1">
    <source>
        <dbReference type="ARBA" id="ARBA00004141"/>
    </source>
</evidence>
<feature type="transmembrane region" description="Helical" evidence="7">
    <location>
        <begin position="594"/>
        <end position="615"/>
    </location>
</feature>
<feature type="coiled-coil region" evidence="5">
    <location>
        <begin position="192"/>
        <end position="226"/>
    </location>
</feature>
<dbReference type="NCBIfam" id="TIGR03062">
    <property type="entry name" value="pip_yhgE_Cterm"/>
    <property type="match status" value="1"/>
</dbReference>
<feature type="transmembrane region" description="Helical" evidence="7">
    <location>
        <begin position="683"/>
        <end position="700"/>
    </location>
</feature>
<feature type="transmembrane region" description="Helical" evidence="7">
    <location>
        <begin position="563"/>
        <end position="588"/>
    </location>
</feature>
<feature type="compositionally biased region" description="Basic and acidic residues" evidence="6">
    <location>
        <begin position="885"/>
        <end position="927"/>
    </location>
</feature>
<dbReference type="GO" id="GO:0016020">
    <property type="term" value="C:membrane"/>
    <property type="evidence" value="ECO:0007669"/>
    <property type="project" value="UniProtKB-SubCell"/>
</dbReference>
<feature type="transmembrane region" description="Helical" evidence="7">
    <location>
        <begin position="793"/>
        <end position="813"/>
    </location>
</feature>
<accession>A0A2A2EG94</accession>
<feature type="transmembrane region" description="Helical" evidence="7">
    <location>
        <begin position="622"/>
        <end position="644"/>
    </location>
</feature>
<dbReference type="AlphaFoldDB" id="A0A2A2EG94"/>
<dbReference type="InterPro" id="IPR017501">
    <property type="entry name" value="Phage_infect_YhgE_C"/>
</dbReference>
<evidence type="ECO:0000256" key="7">
    <source>
        <dbReference type="SAM" id="Phobius"/>
    </source>
</evidence>
<reference evidence="8 9" key="1">
    <citation type="journal article" date="2017" name="ISME J.">
        <title>Unveiling bifidobacterial biogeography across the mammalian branch of the tree of life.</title>
        <authorList>
            <person name="Milani C."/>
            <person name="Mangifesta M."/>
            <person name="Mancabelli L."/>
            <person name="Lugli G.A."/>
            <person name="James K."/>
            <person name="Duranti S."/>
            <person name="Turroni F."/>
            <person name="Ferrario C."/>
            <person name="Ossiprandi M.C."/>
            <person name="van Sinderen D."/>
            <person name="Ventura M."/>
        </authorList>
    </citation>
    <scope>NUCLEOTIDE SEQUENCE [LARGE SCALE GENOMIC DNA]</scope>
    <source>
        <strain evidence="9">Ham19E</strain>
    </source>
</reference>
<evidence type="ECO:0000313" key="9">
    <source>
        <dbReference type="Proteomes" id="UP000218399"/>
    </source>
</evidence>
<feature type="transmembrane region" description="Helical" evidence="7">
    <location>
        <begin position="521"/>
        <end position="542"/>
    </location>
</feature>
<dbReference type="Proteomes" id="UP000218399">
    <property type="component" value="Unassembled WGS sequence"/>
</dbReference>
<keyword evidence="2 7" id="KW-0812">Transmembrane</keyword>
<keyword evidence="5" id="KW-0175">Coiled coil</keyword>
<evidence type="ECO:0000256" key="6">
    <source>
        <dbReference type="SAM" id="MobiDB-lite"/>
    </source>
</evidence>
<dbReference type="InterPro" id="IPR017500">
    <property type="entry name" value="Phage_infect_YhgE_N"/>
</dbReference>
<feature type="transmembrane region" description="Helical" evidence="7">
    <location>
        <begin position="766"/>
        <end position="787"/>
    </location>
</feature>
<sequence>MRNIWFIFRRDLKRLLRVPTAWVILFGLTFIPPLYAWFNITGFWNPYGNTSGIRVAVANEDKGATSDLMGDLKLGDEIEQTLRKNHQLGWDFMSRAKAMACVESAHCYAAIVIPSDFSNRISNVLTDPSSRPQIDYYVNEKANPVAPKITGVGATTVDRQINSTFVSTVSGVISGIVNKTNTTIKNDSNTAVAKTTAQLNKTKANLEDTRETIAQLRETLKTTTSKTAAARDALDDVTAASTNASNGLTTANDLLTTSQGSINTFATNASNQLDKGGNLMLEATGRASSDATRVTNGVLTASGATGAALTNMTSVNQDTAQILNDLKNLPDNPLSDEINEIVTLLEQENTKAAQTLASLTALNTSTQQAATNALSTIDQFSKTSTTTVGALGDARSAINTSALPRLNSGLSALAGTSGALAGSLSGQTSLSSQTKLVLDQIDAISADADSSLKSTDDLLTTFIERLDTTSTDLQSLGNANMLAQLTGTDGDIDVSRIANFMLSPTVLTTHTLYPVDTYGSAMAPLLTSLALWVGAFMLMVLIKLEVDDEGLGDRHPTMWQTYLARWLLLAVVAGMQGIVGAIGDIIIGVQMKNAALFVFTAWFTSIVYVSIAYALSATFMHVGKALVVALIMVQIPGASGLYPIEMMPAFYRMLYPLFPFTYSIGAFRETIGGFYDGHWAKDMLMLVLFMALAFAVGLGLRPLMSNFNHLFSDELNESDMVNSERVYTPTHQYSLRQAVAVLANQEGYRKQVEARARKFADLYPKLMRGALIAGFVVPIVLFITFSFTNGTKLVALATWIIWILFVIIFLMVVESIRNSLRREAELGTLDKDALRALVLKRGLITMPSAPKFAKTYAKAARTLRDPDEPEEEEEEEHMSDLEDTLGLHELRERLEHGVRRLHPHHGEHDAHHAHHDDDDNDEGRRSA</sequence>
<keyword evidence="9" id="KW-1185">Reference proteome</keyword>
<dbReference type="EMBL" id="MVOH01000008">
    <property type="protein sequence ID" value="PAU67956.1"/>
    <property type="molecule type" value="Genomic_DNA"/>
</dbReference>
<dbReference type="PANTHER" id="PTHR43077">
    <property type="entry name" value="TRANSPORT PERMEASE YVFS-RELATED"/>
    <property type="match status" value="1"/>
</dbReference>
<organism evidence="8 9">
    <name type="scientific">Bifidobacterium criceti</name>
    <dbReference type="NCBI Taxonomy" id="1960969"/>
    <lineage>
        <taxon>Bacteria</taxon>
        <taxon>Bacillati</taxon>
        <taxon>Actinomycetota</taxon>
        <taxon>Actinomycetes</taxon>
        <taxon>Bifidobacteriales</taxon>
        <taxon>Bifidobacteriaceae</taxon>
        <taxon>Bifidobacterium</taxon>
    </lineage>
</organism>
<dbReference type="PANTHER" id="PTHR43077:SF10">
    <property type="entry name" value="TRANSPORT PERMEASE PROTEIN"/>
    <property type="match status" value="1"/>
</dbReference>
<dbReference type="OrthoDB" id="9811483at2"/>
<evidence type="ECO:0000256" key="5">
    <source>
        <dbReference type="SAM" id="Coils"/>
    </source>
</evidence>
<comment type="caution">
    <text evidence="8">The sequence shown here is derived from an EMBL/GenBank/DDBJ whole genome shotgun (WGS) entry which is preliminary data.</text>
</comment>
<evidence type="ECO:0000256" key="2">
    <source>
        <dbReference type="ARBA" id="ARBA00022692"/>
    </source>
</evidence>
<proteinExistence type="predicted"/>
<name>A0A2A2EG94_9BIFI</name>
<evidence type="ECO:0000313" key="8">
    <source>
        <dbReference type="EMBL" id="PAU67956.1"/>
    </source>
</evidence>
<keyword evidence="4 7" id="KW-0472">Membrane</keyword>
<dbReference type="InterPro" id="IPR051328">
    <property type="entry name" value="T7SS_ABC-Transporter"/>
</dbReference>
<comment type="subcellular location">
    <subcellularLocation>
        <location evidence="1">Membrane</location>
        <topology evidence="1">Multi-pass membrane protein</topology>
    </subcellularLocation>
</comment>